<comment type="caution">
    <text evidence="6">The sequence shown here is derived from an EMBL/GenBank/DDBJ whole genome shotgun (WGS) entry which is preliminary data.</text>
</comment>
<dbReference type="Gene3D" id="3.40.50.12780">
    <property type="entry name" value="N-terminal domain of ligase-like"/>
    <property type="match status" value="1"/>
</dbReference>
<evidence type="ECO:0000256" key="1">
    <source>
        <dbReference type="ARBA" id="ARBA00022450"/>
    </source>
</evidence>
<keyword evidence="1" id="KW-0596">Phosphopantetheine</keyword>
<dbReference type="InterPro" id="IPR002347">
    <property type="entry name" value="SDR_fam"/>
</dbReference>
<name>A0A438N330_EXOME</name>
<feature type="region of interest" description="Disordered" evidence="3">
    <location>
        <begin position="532"/>
        <end position="561"/>
    </location>
</feature>
<dbReference type="InterPro" id="IPR042099">
    <property type="entry name" value="ANL_N_sf"/>
</dbReference>
<dbReference type="Gene3D" id="1.10.287.4290">
    <property type="match status" value="1"/>
</dbReference>
<evidence type="ECO:0000259" key="5">
    <source>
        <dbReference type="Pfam" id="PF13193"/>
    </source>
</evidence>
<evidence type="ECO:0000259" key="4">
    <source>
        <dbReference type="Pfam" id="PF00501"/>
    </source>
</evidence>
<dbReference type="SUPFAM" id="SSF56801">
    <property type="entry name" value="Acetyl-CoA synthetase-like"/>
    <property type="match status" value="1"/>
</dbReference>
<evidence type="ECO:0000313" key="7">
    <source>
        <dbReference type="Proteomes" id="UP000288859"/>
    </source>
</evidence>
<feature type="compositionally biased region" description="Polar residues" evidence="3">
    <location>
        <begin position="541"/>
        <end position="551"/>
    </location>
</feature>
<dbReference type="PRINTS" id="PR00081">
    <property type="entry name" value="GDHRDH"/>
</dbReference>
<protein>
    <submittedName>
        <fullName evidence="6">Uncharacterized protein</fullName>
    </submittedName>
</protein>
<dbReference type="Proteomes" id="UP000288859">
    <property type="component" value="Unassembled WGS sequence"/>
</dbReference>
<dbReference type="InterPro" id="IPR036291">
    <property type="entry name" value="NAD(P)-bd_dom_sf"/>
</dbReference>
<proteinExistence type="predicted"/>
<dbReference type="Pfam" id="PF00106">
    <property type="entry name" value="adh_short"/>
    <property type="match status" value="2"/>
</dbReference>
<dbReference type="OrthoDB" id="6509636at2759"/>
<dbReference type="PROSITE" id="PS00455">
    <property type="entry name" value="AMP_BINDING"/>
    <property type="match status" value="1"/>
</dbReference>
<dbReference type="InterPro" id="IPR020845">
    <property type="entry name" value="AMP-binding_CS"/>
</dbReference>
<dbReference type="Gene3D" id="3.40.50.720">
    <property type="entry name" value="NAD(P)-binding Rossmann-like Domain"/>
    <property type="match status" value="2"/>
</dbReference>
<feature type="domain" description="AMP-binding enzyme C-terminal" evidence="5">
    <location>
        <begin position="445"/>
        <end position="520"/>
    </location>
</feature>
<gene>
    <name evidence="6" type="ORF">B0A52_05486</name>
</gene>
<organism evidence="6 7">
    <name type="scientific">Exophiala mesophila</name>
    <name type="common">Black yeast-like fungus</name>
    <dbReference type="NCBI Taxonomy" id="212818"/>
    <lineage>
        <taxon>Eukaryota</taxon>
        <taxon>Fungi</taxon>
        <taxon>Dikarya</taxon>
        <taxon>Ascomycota</taxon>
        <taxon>Pezizomycotina</taxon>
        <taxon>Eurotiomycetes</taxon>
        <taxon>Chaetothyriomycetidae</taxon>
        <taxon>Chaetothyriales</taxon>
        <taxon>Herpotrichiellaceae</taxon>
        <taxon>Exophiala</taxon>
    </lineage>
</organism>
<dbReference type="PANTHER" id="PTHR24096">
    <property type="entry name" value="LONG-CHAIN-FATTY-ACID--COA LIGASE"/>
    <property type="match status" value="1"/>
</dbReference>
<dbReference type="Pfam" id="PF13193">
    <property type="entry name" value="AMP-binding_C"/>
    <property type="match status" value="1"/>
</dbReference>
<evidence type="ECO:0000256" key="3">
    <source>
        <dbReference type="SAM" id="MobiDB-lite"/>
    </source>
</evidence>
<dbReference type="VEuPathDB" id="FungiDB:PV10_07077"/>
<accession>A0A438N330</accession>
<dbReference type="InterPro" id="IPR045851">
    <property type="entry name" value="AMP-bd_C_sf"/>
</dbReference>
<feature type="domain" description="AMP-dependent synthetase/ligase" evidence="4">
    <location>
        <begin position="27"/>
        <end position="394"/>
    </location>
</feature>
<dbReference type="EMBL" id="NAJM01000024">
    <property type="protein sequence ID" value="RVX70153.1"/>
    <property type="molecule type" value="Genomic_DNA"/>
</dbReference>
<keyword evidence="2" id="KW-0597">Phosphoprotein</keyword>
<dbReference type="InterPro" id="IPR025110">
    <property type="entry name" value="AMP-bd_C"/>
</dbReference>
<reference evidence="6 7" key="1">
    <citation type="submission" date="2017-03" db="EMBL/GenBank/DDBJ databases">
        <title>Genomes of endolithic fungi from Antarctica.</title>
        <authorList>
            <person name="Coleine C."/>
            <person name="Masonjones S."/>
            <person name="Stajich J.E."/>
        </authorList>
    </citation>
    <scope>NUCLEOTIDE SEQUENCE [LARGE SCALE GENOMIC DNA]</scope>
    <source>
        <strain evidence="6 7">CCFEE 6314</strain>
    </source>
</reference>
<sequence length="975" mass="106674">MPHKSRWSVDIPKKYLHSLILGGPNETLPDTPAYVDCDDPANVHITWSQYALWSRRIAAGLQQAGLKQKDRVLVYSGNNIFCPVVFMGVSLAGGITTTANPAYVAREVAYQLKDCEPRFILVAKSSIATALEAARSINYPTDQIFLFDDGPLLDNGRKFPQKEAESMDDLHQTVAILYSSGTTGVPKGVELTHYGLVANCVQMSALWDLDPRYSTKNPRREPQRMLGILPMYHGYGFLWFGTLAPYRRCSSYIMKRFSLVGMLRNIERFRITELTLAPPVVVMMNKSPESKTFDLSSVRKVQAGAAPLSREMCAALEALWPAGQINVKQGWGMTEAPISVLNWDDREISTTSAVGEPLANCEVKVMDEDGHDEVSPGERGELWCKSPTMMRGYWRKPRETSEVIMPDGWLRTGDIVYRDHEGKYVVVDRKKELIKVKGNQVAPAELEGVLLEHPDIQDAAVVGIKSGEDEEPLAYIVPKPGRMPKVDEVLSHMAERTAKIKRITGGIIFADNIPRNPSGKILRRLLRDRLADPREKAKAQGAQSGRSSPSDVRSAGGKAVGCDSAAESGDEIIEKAISSFGSVHVLINNSSARRAPAWNETRQSDWDSLLRDDFGIAFKTTKAAWPHFRRQGFGRILQTSTILAGAHSHSSPLLTSEPAQNHSSSAFSNNMFTAASYGQLGFVQTIAKEGAKYNILASTLTALDDADGNTSTQCILASAAALVHSSNQRESGHRYEVVGECLRKLRWQEAAGSLLNPDFSLSIGSLLNTWEQINDFSNPLYSASSGHIIDKVMAMTSVTIKLEPGLKGREVRFDERVVLVTGAGAGLGRAYALYFSNLGATIILNDIKDPSSVAQEIANSGGKAIVVSGSVSEGDKIVERAIAAYGRIDVVVNNAGILRDRSIGNLTADMWDTVVDVHLTGTFKVMKAIWPYFLRRGYGRAVNISSPVGIYGNFGQSNYSLAKCAIIGLSKALAR</sequence>
<dbReference type="Gene3D" id="3.30.300.30">
    <property type="match status" value="1"/>
</dbReference>
<dbReference type="InterPro" id="IPR000873">
    <property type="entry name" value="AMP-dep_synth/lig_dom"/>
</dbReference>
<dbReference type="GO" id="GO:0016405">
    <property type="term" value="F:CoA-ligase activity"/>
    <property type="evidence" value="ECO:0007669"/>
    <property type="project" value="TreeGrafter"/>
</dbReference>
<dbReference type="PRINTS" id="PR00080">
    <property type="entry name" value="SDRFAMILY"/>
</dbReference>
<dbReference type="VEuPathDB" id="FungiDB:PV10_00587"/>
<dbReference type="AlphaFoldDB" id="A0A438N330"/>
<evidence type="ECO:0000256" key="2">
    <source>
        <dbReference type="ARBA" id="ARBA00022553"/>
    </source>
</evidence>
<dbReference type="SUPFAM" id="SSF51735">
    <property type="entry name" value="NAD(P)-binding Rossmann-fold domains"/>
    <property type="match status" value="2"/>
</dbReference>
<evidence type="ECO:0000313" key="6">
    <source>
        <dbReference type="EMBL" id="RVX70153.1"/>
    </source>
</evidence>
<dbReference type="CDD" id="cd05911">
    <property type="entry name" value="Firefly_Luc_like"/>
    <property type="match status" value="1"/>
</dbReference>
<dbReference type="PANTHER" id="PTHR24096:SF424">
    <property type="entry name" value="ACETYL-COA SYNTHETASE-LIKE PROTEIN-RELATED"/>
    <property type="match status" value="1"/>
</dbReference>
<dbReference type="Pfam" id="PF00501">
    <property type="entry name" value="AMP-binding"/>
    <property type="match status" value="1"/>
</dbReference>